<gene>
    <name evidence="1" type="ORF">OVA965_LOCUS45963</name>
    <name evidence="2" type="ORF">TMI583_LOCUS50010</name>
</gene>
<proteinExistence type="predicted"/>
<dbReference type="AlphaFoldDB" id="A0A8S2GFP1"/>
<feature type="non-terminal residue" evidence="1">
    <location>
        <position position="1"/>
    </location>
</feature>
<evidence type="ECO:0000313" key="3">
    <source>
        <dbReference type="Proteomes" id="UP000677228"/>
    </source>
</evidence>
<comment type="caution">
    <text evidence="1">The sequence shown here is derived from an EMBL/GenBank/DDBJ whole genome shotgun (WGS) entry which is preliminary data.</text>
</comment>
<dbReference type="EMBL" id="CAJNOK010078085">
    <property type="protein sequence ID" value="CAF1678054.1"/>
    <property type="molecule type" value="Genomic_DNA"/>
</dbReference>
<protein>
    <submittedName>
        <fullName evidence="1">Uncharacterized protein</fullName>
    </submittedName>
</protein>
<feature type="non-terminal residue" evidence="1">
    <location>
        <position position="107"/>
    </location>
</feature>
<dbReference type="EMBL" id="CAJOBA010114923">
    <property type="protein sequence ID" value="CAF4564401.1"/>
    <property type="molecule type" value="Genomic_DNA"/>
</dbReference>
<organism evidence="1 3">
    <name type="scientific">Didymodactylos carnosus</name>
    <dbReference type="NCBI Taxonomy" id="1234261"/>
    <lineage>
        <taxon>Eukaryota</taxon>
        <taxon>Metazoa</taxon>
        <taxon>Spiralia</taxon>
        <taxon>Gnathifera</taxon>
        <taxon>Rotifera</taxon>
        <taxon>Eurotatoria</taxon>
        <taxon>Bdelloidea</taxon>
        <taxon>Philodinida</taxon>
        <taxon>Philodinidae</taxon>
        <taxon>Didymodactylos</taxon>
    </lineage>
</organism>
<sequence>EYEKTATTSLANDTNLNNFLQHTQSSILFSRTLLMSLLFEEMPFPCARTTQKYELINDFCSLIERTTQFLINFNQKKTPSWLAPTFIFIDLYEKVALASTRRAVIYN</sequence>
<accession>A0A8S2GFP1</accession>
<name>A0A8S2GFP1_9BILA</name>
<dbReference type="Proteomes" id="UP000682733">
    <property type="component" value="Unassembled WGS sequence"/>
</dbReference>
<reference evidence="1" key="1">
    <citation type="submission" date="2021-02" db="EMBL/GenBank/DDBJ databases">
        <authorList>
            <person name="Nowell W R."/>
        </authorList>
    </citation>
    <scope>NUCLEOTIDE SEQUENCE</scope>
</reference>
<evidence type="ECO:0000313" key="2">
    <source>
        <dbReference type="EMBL" id="CAF4564401.1"/>
    </source>
</evidence>
<dbReference type="Proteomes" id="UP000677228">
    <property type="component" value="Unassembled WGS sequence"/>
</dbReference>
<evidence type="ECO:0000313" key="1">
    <source>
        <dbReference type="EMBL" id="CAF1678054.1"/>
    </source>
</evidence>